<proteinExistence type="predicted"/>
<name>A0A9D1HKI1_9FIRM</name>
<gene>
    <name evidence="2" type="ORF">IAB00_05625</name>
</gene>
<dbReference type="EMBL" id="DVMH01000028">
    <property type="protein sequence ID" value="HIU10702.1"/>
    <property type="molecule type" value="Genomic_DNA"/>
</dbReference>
<sequence length="92" mass="10221">MCSKNHLPFYLVCIIPSGLLIIVVFQLPKYLSAFPAAAQLFFKVLPAHPARHGNVTFLTQFGIQPLHTLFTLEDLYGLRISGDAGDMLFGEE</sequence>
<feature type="transmembrane region" description="Helical" evidence="1">
    <location>
        <begin position="7"/>
        <end position="27"/>
    </location>
</feature>
<comment type="caution">
    <text evidence="2">The sequence shown here is derived from an EMBL/GenBank/DDBJ whole genome shotgun (WGS) entry which is preliminary data.</text>
</comment>
<keyword evidence="1" id="KW-0812">Transmembrane</keyword>
<dbReference type="AlphaFoldDB" id="A0A9D1HKI1"/>
<keyword evidence="1" id="KW-0472">Membrane</keyword>
<evidence type="ECO:0000256" key="1">
    <source>
        <dbReference type="SAM" id="Phobius"/>
    </source>
</evidence>
<reference evidence="2" key="2">
    <citation type="journal article" date="2021" name="PeerJ">
        <title>Extensive microbial diversity within the chicken gut microbiome revealed by metagenomics and culture.</title>
        <authorList>
            <person name="Gilroy R."/>
            <person name="Ravi A."/>
            <person name="Getino M."/>
            <person name="Pursley I."/>
            <person name="Horton D.L."/>
            <person name="Alikhan N.F."/>
            <person name="Baker D."/>
            <person name="Gharbi K."/>
            <person name="Hall N."/>
            <person name="Watson M."/>
            <person name="Adriaenssens E.M."/>
            <person name="Foster-Nyarko E."/>
            <person name="Jarju S."/>
            <person name="Secka A."/>
            <person name="Antonio M."/>
            <person name="Oren A."/>
            <person name="Chaudhuri R.R."/>
            <person name="La Ragione R."/>
            <person name="Hildebrand F."/>
            <person name="Pallen M.J."/>
        </authorList>
    </citation>
    <scope>NUCLEOTIDE SEQUENCE</scope>
    <source>
        <strain evidence="2">2830</strain>
    </source>
</reference>
<organism evidence="2 3">
    <name type="scientific">Candidatus Avidehalobacter gallistercoris</name>
    <dbReference type="NCBI Taxonomy" id="2840694"/>
    <lineage>
        <taxon>Bacteria</taxon>
        <taxon>Bacillati</taxon>
        <taxon>Bacillota</taxon>
        <taxon>Clostridia</taxon>
        <taxon>Eubacteriales</taxon>
        <taxon>Peptococcaceae</taxon>
        <taxon>Peptococcaceae incertae sedis</taxon>
        <taxon>Candidatus Avidehalobacter</taxon>
    </lineage>
</organism>
<evidence type="ECO:0000313" key="2">
    <source>
        <dbReference type="EMBL" id="HIU10702.1"/>
    </source>
</evidence>
<accession>A0A9D1HKI1</accession>
<protein>
    <submittedName>
        <fullName evidence="2">Uncharacterized protein</fullName>
    </submittedName>
</protein>
<evidence type="ECO:0000313" key="3">
    <source>
        <dbReference type="Proteomes" id="UP000824124"/>
    </source>
</evidence>
<keyword evidence="1" id="KW-1133">Transmembrane helix</keyword>
<reference evidence="2" key="1">
    <citation type="submission" date="2020-10" db="EMBL/GenBank/DDBJ databases">
        <authorList>
            <person name="Gilroy R."/>
        </authorList>
    </citation>
    <scope>NUCLEOTIDE SEQUENCE</scope>
    <source>
        <strain evidence="2">2830</strain>
    </source>
</reference>
<dbReference type="Proteomes" id="UP000824124">
    <property type="component" value="Unassembled WGS sequence"/>
</dbReference>